<dbReference type="HOGENOM" id="CLU_3357650_0_0_0"/>
<name>D2R894_PIRSD</name>
<sequence length="36" mass="3778">MNQGVRHALAVSSSQALLTEGTLPLRSSTAPEQLVD</sequence>
<reference evidence="1 2" key="1">
    <citation type="journal article" date="2009" name="Stand. Genomic Sci.">
        <title>Complete genome sequence of Pirellula staleyi type strain (ATCC 27377).</title>
        <authorList>
            <person name="Clum A."/>
            <person name="Tindall B.J."/>
            <person name="Sikorski J."/>
            <person name="Ivanova N."/>
            <person name="Mavrommatis K."/>
            <person name="Lucas S."/>
            <person name="Glavina del Rio T."/>
            <person name="Nolan M."/>
            <person name="Chen F."/>
            <person name="Tice H."/>
            <person name="Pitluck S."/>
            <person name="Cheng J.F."/>
            <person name="Chertkov O."/>
            <person name="Brettin T."/>
            <person name="Han C."/>
            <person name="Detter J.C."/>
            <person name="Kuske C."/>
            <person name="Bruce D."/>
            <person name="Goodwin L."/>
            <person name="Ovchinikova G."/>
            <person name="Pati A."/>
            <person name="Mikhailova N."/>
            <person name="Chen A."/>
            <person name="Palaniappan K."/>
            <person name="Land M."/>
            <person name="Hauser L."/>
            <person name="Chang Y.J."/>
            <person name="Jeffries C.D."/>
            <person name="Chain P."/>
            <person name="Rohde M."/>
            <person name="Goker M."/>
            <person name="Bristow J."/>
            <person name="Eisen J.A."/>
            <person name="Markowitz V."/>
            <person name="Hugenholtz P."/>
            <person name="Kyrpides N.C."/>
            <person name="Klenk H.P."/>
            <person name="Lapidus A."/>
        </authorList>
    </citation>
    <scope>NUCLEOTIDE SEQUENCE [LARGE SCALE GENOMIC DNA]</scope>
    <source>
        <strain evidence="2">ATCC 27377 / DSM 6068 / ICPB 4128</strain>
    </source>
</reference>
<keyword evidence="2" id="KW-1185">Reference proteome</keyword>
<evidence type="ECO:0000313" key="1">
    <source>
        <dbReference type="EMBL" id="ADB15711.1"/>
    </source>
</evidence>
<protein>
    <submittedName>
        <fullName evidence="1">Uncharacterized protein</fullName>
    </submittedName>
</protein>
<dbReference type="EMBL" id="CP001848">
    <property type="protein sequence ID" value="ADB15711.1"/>
    <property type="molecule type" value="Genomic_DNA"/>
</dbReference>
<dbReference type="Proteomes" id="UP000001887">
    <property type="component" value="Chromosome"/>
</dbReference>
<organism evidence="1 2">
    <name type="scientific">Pirellula staleyi (strain ATCC 27377 / DSM 6068 / ICPB 4128)</name>
    <name type="common">Pirella staleyi</name>
    <dbReference type="NCBI Taxonomy" id="530564"/>
    <lineage>
        <taxon>Bacteria</taxon>
        <taxon>Pseudomonadati</taxon>
        <taxon>Planctomycetota</taxon>
        <taxon>Planctomycetia</taxon>
        <taxon>Pirellulales</taxon>
        <taxon>Pirellulaceae</taxon>
        <taxon>Pirellula</taxon>
    </lineage>
</organism>
<gene>
    <name evidence="1" type="ordered locus">Psta_1027</name>
</gene>
<dbReference type="AlphaFoldDB" id="D2R894"/>
<evidence type="ECO:0000313" key="2">
    <source>
        <dbReference type="Proteomes" id="UP000001887"/>
    </source>
</evidence>
<dbReference type="KEGG" id="psl:Psta_1027"/>
<accession>D2R894</accession>
<proteinExistence type="predicted"/>